<feature type="compositionally biased region" description="Polar residues" evidence="7">
    <location>
        <begin position="194"/>
        <end position="208"/>
    </location>
</feature>
<evidence type="ECO:0000256" key="7">
    <source>
        <dbReference type="SAM" id="MobiDB-lite"/>
    </source>
</evidence>
<comment type="subcellular location">
    <subcellularLocation>
        <location evidence="1">Cytoplasm</location>
        <location evidence="1">Cytoskeleton</location>
    </subcellularLocation>
</comment>
<accession>A0AA39GKM6</accession>
<evidence type="ECO:0000256" key="4">
    <source>
        <dbReference type="ARBA" id="ARBA00022701"/>
    </source>
</evidence>
<dbReference type="GO" id="GO:0047496">
    <property type="term" value="P:vesicle transport along microtubule"/>
    <property type="evidence" value="ECO:0007669"/>
    <property type="project" value="TreeGrafter"/>
</dbReference>
<evidence type="ECO:0000256" key="6">
    <source>
        <dbReference type="ARBA" id="ARBA00023212"/>
    </source>
</evidence>
<keyword evidence="3" id="KW-0963">Cytoplasm</keyword>
<dbReference type="Proteomes" id="UP001175261">
    <property type="component" value="Unassembled WGS sequence"/>
</dbReference>
<evidence type="ECO:0000256" key="1">
    <source>
        <dbReference type="ARBA" id="ARBA00004245"/>
    </source>
</evidence>
<keyword evidence="10" id="KW-1185">Reference proteome</keyword>
<dbReference type="InterPro" id="IPR006964">
    <property type="entry name" value="NUDE_dom"/>
</dbReference>
<dbReference type="GO" id="GO:0005871">
    <property type="term" value="C:kinesin complex"/>
    <property type="evidence" value="ECO:0007669"/>
    <property type="project" value="TreeGrafter"/>
</dbReference>
<evidence type="ECO:0000256" key="3">
    <source>
        <dbReference type="ARBA" id="ARBA00022490"/>
    </source>
</evidence>
<dbReference type="GO" id="GO:0051642">
    <property type="term" value="P:centrosome localization"/>
    <property type="evidence" value="ECO:0007669"/>
    <property type="project" value="TreeGrafter"/>
</dbReference>
<evidence type="ECO:0000256" key="5">
    <source>
        <dbReference type="ARBA" id="ARBA00023054"/>
    </source>
</evidence>
<evidence type="ECO:0000256" key="2">
    <source>
        <dbReference type="ARBA" id="ARBA00007429"/>
    </source>
</evidence>
<dbReference type="GO" id="GO:0005874">
    <property type="term" value="C:microtubule"/>
    <property type="evidence" value="ECO:0007669"/>
    <property type="project" value="UniProtKB-KW"/>
</dbReference>
<dbReference type="PANTHER" id="PTHR10921">
    <property type="entry name" value="NUCLEAR DISTRIBUTION PROTEIN NUDE HOMOLOG 1"/>
    <property type="match status" value="1"/>
</dbReference>
<organism evidence="9 10">
    <name type="scientific">Sarocladium strictum</name>
    <name type="common">Black bundle disease fungus</name>
    <name type="synonym">Acremonium strictum</name>
    <dbReference type="NCBI Taxonomy" id="5046"/>
    <lineage>
        <taxon>Eukaryota</taxon>
        <taxon>Fungi</taxon>
        <taxon>Dikarya</taxon>
        <taxon>Ascomycota</taxon>
        <taxon>Pezizomycotina</taxon>
        <taxon>Sordariomycetes</taxon>
        <taxon>Hypocreomycetidae</taxon>
        <taxon>Hypocreales</taxon>
        <taxon>Sarocladiaceae</taxon>
        <taxon>Sarocladium</taxon>
    </lineage>
</organism>
<feature type="domain" description="NUDE" evidence="8">
    <location>
        <begin position="1"/>
        <end position="132"/>
    </location>
</feature>
<name>A0AA39GKM6_SARSR</name>
<protein>
    <recommendedName>
        <fullName evidence="8">NUDE domain-containing protein</fullName>
    </recommendedName>
</protein>
<feature type="compositionally biased region" description="Polar residues" evidence="7">
    <location>
        <begin position="236"/>
        <end position="251"/>
    </location>
</feature>
<evidence type="ECO:0000259" key="8">
    <source>
        <dbReference type="Pfam" id="PF04880"/>
    </source>
</evidence>
<dbReference type="PANTHER" id="PTHR10921:SF1">
    <property type="entry name" value="NUCLEAR DISTRIBUTION PROTEIN NUDE HOMOLOG"/>
    <property type="match status" value="1"/>
</dbReference>
<dbReference type="Pfam" id="PF04880">
    <property type="entry name" value="NUDE_C"/>
    <property type="match status" value="1"/>
</dbReference>
<keyword evidence="6" id="KW-0206">Cytoskeleton</keyword>
<dbReference type="AlphaFoldDB" id="A0AA39GKM6"/>
<feature type="compositionally biased region" description="Low complexity" evidence="7">
    <location>
        <begin position="269"/>
        <end position="278"/>
    </location>
</feature>
<keyword evidence="4" id="KW-0493">Microtubule</keyword>
<dbReference type="GO" id="GO:0008017">
    <property type="term" value="F:microtubule binding"/>
    <property type="evidence" value="ECO:0007669"/>
    <property type="project" value="InterPro"/>
</dbReference>
<keyword evidence="5" id="KW-0175">Coiled coil</keyword>
<dbReference type="GO" id="GO:0000776">
    <property type="term" value="C:kinetochore"/>
    <property type="evidence" value="ECO:0007669"/>
    <property type="project" value="TreeGrafter"/>
</dbReference>
<evidence type="ECO:0000313" key="9">
    <source>
        <dbReference type="EMBL" id="KAK0388926.1"/>
    </source>
</evidence>
<feature type="compositionally biased region" description="Low complexity" evidence="7">
    <location>
        <begin position="313"/>
        <end position="330"/>
    </location>
</feature>
<proteinExistence type="inferred from homology"/>
<sequence length="447" mass="47730">MESKYNQAIERAVLMEEEIKIGEQEREKLRIEAQRLREELSDLKIETEVLQDKIKKQEARHLSTISTDLSALGSPTFDKNTEGDVDSTASSPLVTTPPEAKREVHDPPSPPMSDASAPMPKGALAISKTSAPTGAPNARKSRLPSADFGATPKPKPRGLPSAARPSNGRPSTGGAPLRTPANRNVRPGTHKLPASNSLSHIRTLTAQMQRLEARVQSARSRLPAPTHTPPRASPRTDFSSSTTTMPASVTIRSRKRTIGSTASSSVAGDDTTPTNPNTAPMAKPSHVPRLSTSGISRLSFGPLPNRNPESDASRPSSRASISSYARPSSRTEMIPPPRPMSRSSLSGARTPLGRPRSSLGGSMHGHSASVSHIDLEEEDESEFRTPSRRGTYSKFDLEGGVQSAIPMPNTRRQSGSGAARRTSTGPSVSGRPGTSNGRKLSDLGETY</sequence>
<dbReference type="EMBL" id="JAPDFR010000002">
    <property type="protein sequence ID" value="KAK0388926.1"/>
    <property type="molecule type" value="Genomic_DNA"/>
</dbReference>
<dbReference type="GO" id="GO:0007020">
    <property type="term" value="P:microtubule nucleation"/>
    <property type="evidence" value="ECO:0007669"/>
    <property type="project" value="TreeGrafter"/>
</dbReference>
<evidence type="ECO:0000313" key="10">
    <source>
        <dbReference type="Proteomes" id="UP001175261"/>
    </source>
</evidence>
<gene>
    <name evidence="9" type="ORF">NLU13_2503</name>
</gene>
<dbReference type="InterPro" id="IPR033494">
    <property type="entry name" value="NUDE"/>
</dbReference>
<dbReference type="GO" id="GO:0007059">
    <property type="term" value="P:chromosome segregation"/>
    <property type="evidence" value="ECO:0007669"/>
    <property type="project" value="TreeGrafter"/>
</dbReference>
<reference evidence="9" key="1">
    <citation type="submission" date="2022-10" db="EMBL/GenBank/DDBJ databases">
        <title>Determination and structural analysis of whole genome sequence of Sarocladium strictum F4-1.</title>
        <authorList>
            <person name="Hu L."/>
            <person name="Jiang Y."/>
        </authorList>
    </citation>
    <scope>NUCLEOTIDE SEQUENCE</scope>
    <source>
        <strain evidence="9">F4-1</strain>
    </source>
</reference>
<comment type="similarity">
    <text evidence="2">Belongs to the nudE family.</text>
</comment>
<comment type="caution">
    <text evidence="9">The sequence shown here is derived from an EMBL/GenBank/DDBJ whole genome shotgun (WGS) entry which is preliminary data.</text>
</comment>
<dbReference type="GO" id="GO:0000132">
    <property type="term" value="P:establishment of mitotic spindle orientation"/>
    <property type="evidence" value="ECO:0007669"/>
    <property type="project" value="TreeGrafter"/>
</dbReference>
<feature type="region of interest" description="Disordered" evidence="7">
    <location>
        <begin position="54"/>
        <end position="447"/>
    </location>
</feature>
<feature type="compositionally biased region" description="Polar residues" evidence="7">
    <location>
        <begin position="410"/>
        <end position="438"/>
    </location>
</feature>